<feature type="domain" description="B3/B4 tRNA-binding" evidence="1">
    <location>
        <begin position="75"/>
        <end position="225"/>
    </location>
</feature>
<dbReference type="SUPFAM" id="SSF56037">
    <property type="entry name" value="PheT/TilS domain"/>
    <property type="match status" value="1"/>
</dbReference>
<dbReference type="EMBL" id="QYTV02000003">
    <property type="protein sequence ID" value="RST75095.1"/>
    <property type="molecule type" value="Genomic_DNA"/>
</dbReference>
<dbReference type="PANTHER" id="PTHR39209:SF2">
    <property type="entry name" value="CYTOPLASMIC PROTEIN"/>
    <property type="match status" value="1"/>
</dbReference>
<dbReference type="PANTHER" id="PTHR39209">
    <property type="match status" value="1"/>
</dbReference>
<protein>
    <recommendedName>
        <fullName evidence="1">B3/B4 tRNA-binding domain-containing protein</fullName>
    </recommendedName>
</protein>
<name>A0A429Y1I8_9BACI</name>
<dbReference type="InterPro" id="IPR005146">
    <property type="entry name" value="B3/B4_tRNA-bd"/>
</dbReference>
<dbReference type="GO" id="GO:0003723">
    <property type="term" value="F:RNA binding"/>
    <property type="evidence" value="ECO:0007669"/>
    <property type="project" value="InterPro"/>
</dbReference>
<dbReference type="SMART" id="SM00873">
    <property type="entry name" value="B3_4"/>
    <property type="match status" value="1"/>
</dbReference>
<reference evidence="2" key="1">
    <citation type="submission" date="2018-12" db="EMBL/GenBank/DDBJ databases">
        <authorList>
            <person name="Sun L."/>
            <person name="Chen Z."/>
        </authorList>
    </citation>
    <scope>NUCLEOTIDE SEQUENCE [LARGE SCALE GENOMIC DNA]</scope>
    <source>
        <strain evidence="2">3-2-2</strain>
    </source>
</reference>
<sequence>MINYLKRKLEVKTLEVFIDSSLHEVIPDLKIGVIQYDNITVGDSPQMLKGRLQLFQESAYFELENKNVTDYEEIREWRSIFKKLGKDPNRYRHSAEALYRRVKKQNYLSSMNSATDLNNFFSMEYRIPLGIYDSEHIKGNVMLRTGEPEEFYEGLNGRKNNAENLLVTADNDGPFGSPFVDSTRTAVTSKTTSALQIVYLSPKIELHNAEKLVESLASMFTHVNGGNAQTSILSRAMI</sequence>
<evidence type="ECO:0000313" key="3">
    <source>
        <dbReference type="Proteomes" id="UP000287156"/>
    </source>
</evidence>
<evidence type="ECO:0000313" key="2">
    <source>
        <dbReference type="EMBL" id="RST75095.1"/>
    </source>
</evidence>
<dbReference type="InterPro" id="IPR020825">
    <property type="entry name" value="Phe-tRNA_synthase-like_B3/B4"/>
</dbReference>
<accession>A0A429Y1I8</accession>
<keyword evidence="3" id="KW-1185">Reference proteome</keyword>
<comment type="caution">
    <text evidence="2">The sequence shown here is derived from an EMBL/GenBank/DDBJ whole genome shotgun (WGS) entry which is preliminary data.</text>
</comment>
<dbReference type="Gene3D" id="3.50.40.10">
    <property type="entry name" value="Phenylalanyl-trna Synthetase, Chain B, domain 3"/>
    <property type="match status" value="1"/>
</dbReference>
<evidence type="ECO:0000259" key="1">
    <source>
        <dbReference type="SMART" id="SM00873"/>
    </source>
</evidence>
<dbReference type="GO" id="GO:0004826">
    <property type="term" value="F:phenylalanine-tRNA ligase activity"/>
    <property type="evidence" value="ECO:0007669"/>
    <property type="project" value="InterPro"/>
</dbReference>
<organism evidence="2 3">
    <name type="scientific">Siminovitchia acidinfaciens</name>
    <dbReference type="NCBI Taxonomy" id="2321395"/>
    <lineage>
        <taxon>Bacteria</taxon>
        <taxon>Bacillati</taxon>
        <taxon>Bacillota</taxon>
        <taxon>Bacilli</taxon>
        <taxon>Bacillales</taxon>
        <taxon>Bacillaceae</taxon>
        <taxon>Siminovitchia</taxon>
    </lineage>
</organism>
<dbReference type="Pfam" id="PF03483">
    <property type="entry name" value="B3_4"/>
    <property type="match status" value="1"/>
</dbReference>
<dbReference type="OrthoDB" id="9789812at2"/>
<proteinExistence type="predicted"/>
<gene>
    <name evidence="2" type="ORF">D4T97_007480</name>
</gene>
<dbReference type="Proteomes" id="UP000287156">
    <property type="component" value="Unassembled WGS sequence"/>
</dbReference>
<dbReference type="AlphaFoldDB" id="A0A429Y1I8"/>